<keyword evidence="9" id="KW-0406">Ion transport</keyword>
<dbReference type="InterPro" id="IPR012910">
    <property type="entry name" value="Plug_dom"/>
</dbReference>
<evidence type="ECO:0000256" key="12">
    <source>
        <dbReference type="ARBA" id="ARBA00023170"/>
    </source>
</evidence>
<evidence type="ECO:0000256" key="5">
    <source>
        <dbReference type="ARBA" id="ARBA00022496"/>
    </source>
</evidence>
<dbReference type="Gene3D" id="2.40.170.20">
    <property type="entry name" value="TonB-dependent receptor, beta-barrel domain"/>
    <property type="match status" value="1"/>
</dbReference>
<sequence length="813" mass="90638">MPAHPSLLARRIRHAALSLSLSGSLLALPSAWAEPLGYDIPAGSLATALSQFAAASGVTLSFSSEETAGLQSPGLHGDYELEQGFAQLLQGSDLLLRQAGEKRYVLLKAEQGNAMQLDATRISSSTLGQTTEGSGSYTTGAMQSATKLPLSIRETPQSVSVITRQRMDDQGMKTLEDVLKSTPGISMTRNGPQRPNFYARGFAVENLMTDGLSSELSHYLTRDMNSSPDMAIYDRVEVVRGATGMMQGAGNPSAAINLVRKRPTASPYLTITGSAGSWDNYRSEVDASNALNESGTLRGRVVTSYQTKQSFQDVADSERTVFYAIGEADLGDWATLTLGASDQNGNNTSSWGGLPTAKDGSDLHLPRSTYLGNDWEYWDQDNTTLFTRLEQRFDNDWKLLLAASRTWSDLAMHGTQVERIYWVDEDQFGQYVGQYRYKDRQNSYDAYTSGPFQAFGRTHELVVGASQRELIFQGNGNYLDEELDMDIFAWNPSRVPKRNLDMSYWQQERSSRQKGGYITSRLNLRDDLKLIVGGRLDWFDYDATTRNGTRTTHSGYEVTRHVTRYAGLIYDLDAHHSAYVSYTDIFKPQSELTASAQGLKPIEGKNHEVGIKGEYFDGRLNASAAIFRIDQENRAQSLDRNQCSDLVPSCYEAAGVVRSEGLELEINGRLAPGWQIGAGYTYAEAKYHKDEANQGRLFDTELPRHMFKAFTSYQLPGELHRWTLGGGVYRQNTVYNQDTNFYGAETPFRIEQKGYTLVDLMTNYKASEQVDLRLNLNNIFDKKYYQSIGSNTAFAVNQYGEPRNATLTLRWSL</sequence>
<feature type="signal peptide" evidence="16">
    <location>
        <begin position="1"/>
        <end position="33"/>
    </location>
</feature>
<keyword evidence="4 14" id="KW-1134">Transmembrane beta strand</keyword>
<dbReference type="Pfam" id="PF07715">
    <property type="entry name" value="Plug"/>
    <property type="match status" value="1"/>
</dbReference>
<dbReference type="InterPro" id="IPR011662">
    <property type="entry name" value="Secretin/TonB_short_N"/>
</dbReference>
<dbReference type="Pfam" id="PF00593">
    <property type="entry name" value="TonB_dep_Rec_b-barrel"/>
    <property type="match status" value="1"/>
</dbReference>
<gene>
    <name evidence="18" type="ORF">ABS648_00195</name>
</gene>
<keyword evidence="10 15" id="KW-0798">TonB box</keyword>
<dbReference type="InterPro" id="IPR010105">
    <property type="entry name" value="TonB_sidphr_rcpt"/>
</dbReference>
<dbReference type="GO" id="GO:0015344">
    <property type="term" value="F:siderophore uptake transmembrane transporter activity"/>
    <property type="evidence" value="ECO:0007669"/>
    <property type="project" value="TreeGrafter"/>
</dbReference>
<evidence type="ECO:0000256" key="6">
    <source>
        <dbReference type="ARBA" id="ARBA00022692"/>
    </source>
</evidence>
<keyword evidence="3 14" id="KW-0813">Transport</keyword>
<dbReference type="PANTHER" id="PTHR32552:SF74">
    <property type="entry name" value="HYDROXAMATE SIDEROPHORE RECEPTOR FHUE"/>
    <property type="match status" value="1"/>
</dbReference>
<dbReference type="InterPro" id="IPR036942">
    <property type="entry name" value="Beta-barrel_TonB_sf"/>
</dbReference>
<evidence type="ECO:0000256" key="2">
    <source>
        <dbReference type="ARBA" id="ARBA00009810"/>
    </source>
</evidence>
<evidence type="ECO:0000256" key="4">
    <source>
        <dbReference type="ARBA" id="ARBA00022452"/>
    </source>
</evidence>
<evidence type="ECO:0000256" key="13">
    <source>
        <dbReference type="ARBA" id="ARBA00023237"/>
    </source>
</evidence>
<comment type="subcellular location">
    <subcellularLocation>
        <location evidence="1 14">Cell outer membrane</location>
        <topology evidence="1 14">Multi-pass membrane protein</topology>
    </subcellularLocation>
</comment>
<evidence type="ECO:0000256" key="7">
    <source>
        <dbReference type="ARBA" id="ARBA00022729"/>
    </source>
</evidence>
<evidence type="ECO:0000259" key="17">
    <source>
        <dbReference type="SMART" id="SM00965"/>
    </source>
</evidence>
<evidence type="ECO:0000256" key="10">
    <source>
        <dbReference type="ARBA" id="ARBA00023077"/>
    </source>
</evidence>
<dbReference type="GO" id="GO:0038023">
    <property type="term" value="F:signaling receptor activity"/>
    <property type="evidence" value="ECO:0007669"/>
    <property type="project" value="InterPro"/>
</dbReference>
<keyword evidence="7 16" id="KW-0732">Signal</keyword>
<dbReference type="GO" id="GO:0009279">
    <property type="term" value="C:cell outer membrane"/>
    <property type="evidence" value="ECO:0007669"/>
    <property type="project" value="UniProtKB-SubCell"/>
</dbReference>
<name>A0AAU7Y374_9PSED</name>
<evidence type="ECO:0000256" key="1">
    <source>
        <dbReference type="ARBA" id="ARBA00004571"/>
    </source>
</evidence>
<dbReference type="InterPro" id="IPR000531">
    <property type="entry name" value="Beta-barrel_TonB"/>
</dbReference>
<comment type="similarity">
    <text evidence="2 14 15">Belongs to the TonB-dependent receptor family.</text>
</comment>
<dbReference type="Pfam" id="PF07660">
    <property type="entry name" value="STN"/>
    <property type="match status" value="1"/>
</dbReference>
<evidence type="ECO:0000313" key="18">
    <source>
        <dbReference type="EMBL" id="XBY64209.1"/>
    </source>
</evidence>
<keyword evidence="8" id="KW-0408">Iron</keyword>
<dbReference type="EMBL" id="CP158373">
    <property type="protein sequence ID" value="XBY64209.1"/>
    <property type="molecule type" value="Genomic_DNA"/>
</dbReference>
<evidence type="ECO:0000256" key="3">
    <source>
        <dbReference type="ARBA" id="ARBA00022448"/>
    </source>
</evidence>
<dbReference type="Gene3D" id="3.55.50.30">
    <property type="match status" value="1"/>
</dbReference>
<dbReference type="NCBIfam" id="TIGR01783">
    <property type="entry name" value="TonB-siderophor"/>
    <property type="match status" value="1"/>
</dbReference>
<feature type="chain" id="PRO_5043930314" evidence="16">
    <location>
        <begin position="34"/>
        <end position="813"/>
    </location>
</feature>
<dbReference type="SUPFAM" id="SSF56935">
    <property type="entry name" value="Porins"/>
    <property type="match status" value="1"/>
</dbReference>
<dbReference type="PANTHER" id="PTHR32552">
    <property type="entry name" value="FERRICHROME IRON RECEPTOR-RELATED"/>
    <property type="match status" value="1"/>
</dbReference>
<dbReference type="PROSITE" id="PS52016">
    <property type="entry name" value="TONB_DEPENDENT_REC_3"/>
    <property type="match status" value="1"/>
</dbReference>
<dbReference type="InterPro" id="IPR037066">
    <property type="entry name" value="Plug_dom_sf"/>
</dbReference>
<dbReference type="CDD" id="cd01347">
    <property type="entry name" value="ligand_gated_channel"/>
    <property type="match status" value="1"/>
</dbReference>
<dbReference type="FunFam" id="2.170.130.10:FF:000010">
    <property type="entry name" value="Ferripyoverdine receptor"/>
    <property type="match status" value="1"/>
</dbReference>
<accession>A0AAU7Y374</accession>
<protein>
    <submittedName>
        <fullName evidence="18">TonB-dependent siderophore receptor</fullName>
    </submittedName>
</protein>
<proteinExistence type="inferred from homology"/>
<evidence type="ECO:0000256" key="14">
    <source>
        <dbReference type="PROSITE-ProRule" id="PRU01360"/>
    </source>
</evidence>
<evidence type="ECO:0000256" key="8">
    <source>
        <dbReference type="ARBA" id="ARBA00023004"/>
    </source>
</evidence>
<keyword evidence="12 18" id="KW-0675">Receptor</keyword>
<dbReference type="RefSeq" id="WP_350447372.1">
    <property type="nucleotide sequence ID" value="NZ_CP158373.1"/>
</dbReference>
<keyword evidence="6 14" id="KW-0812">Transmembrane</keyword>
<dbReference type="AlphaFoldDB" id="A0AAU7Y374"/>
<dbReference type="InterPro" id="IPR039426">
    <property type="entry name" value="TonB-dep_rcpt-like"/>
</dbReference>
<evidence type="ECO:0000256" key="15">
    <source>
        <dbReference type="RuleBase" id="RU003357"/>
    </source>
</evidence>
<organism evidence="18">
    <name type="scientific">Pseudomonas solani</name>
    <dbReference type="NCBI Taxonomy" id="2731552"/>
    <lineage>
        <taxon>Bacteria</taxon>
        <taxon>Pseudomonadati</taxon>
        <taxon>Pseudomonadota</taxon>
        <taxon>Gammaproteobacteria</taxon>
        <taxon>Pseudomonadales</taxon>
        <taxon>Pseudomonadaceae</taxon>
        <taxon>Pseudomonas</taxon>
    </lineage>
</organism>
<reference evidence="18" key="1">
    <citation type="submission" date="2023-08" db="EMBL/GenBank/DDBJ databases">
        <title>Increased levels of nutrients transform a symbiont into a lethal pathobiont.</title>
        <authorList>
            <person name="Lachnit T."/>
            <person name="Ulrich L."/>
            <person name="Willmer F.M."/>
            <person name="Hasenbein T."/>
            <person name="Steiner L.X."/>
            <person name="Wolters M."/>
            <person name="Herbst E.M."/>
            <person name="Deines P."/>
        </authorList>
    </citation>
    <scope>NUCLEOTIDE SEQUENCE</scope>
    <source>
        <strain evidence="18">T3</strain>
    </source>
</reference>
<dbReference type="SMART" id="SM00965">
    <property type="entry name" value="STN"/>
    <property type="match status" value="1"/>
</dbReference>
<keyword evidence="13 14" id="KW-0998">Cell outer membrane</keyword>
<feature type="domain" description="Secretin/TonB short N-terminal" evidence="17">
    <location>
        <begin position="58"/>
        <end position="109"/>
    </location>
</feature>
<evidence type="ECO:0000256" key="9">
    <source>
        <dbReference type="ARBA" id="ARBA00023065"/>
    </source>
</evidence>
<keyword evidence="5" id="KW-0410">Iron transport</keyword>
<evidence type="ECO:0000256" key="11">
    <source>
        <dbReference type="ARBA" id="ARBA00023136"/>
    </source>
</evidence>
<dbReference type="Gene3D" id="2.170.130.10">
    <property type="entry name" value="TonB-dependent receptor, plug domain"/>
    <property type="match status" value="1"/>
</dbReference>
<dbReference type="GO" id="GO:0015891">
    <property type="term" value="P:siderophore transport"/>
    <property type="evidence" value="ECO:0007669"/>
    <property type="project" value="InterPro"/>
</dbReference>
<evidence type="ECO:0000256" key="16">
    <source>
        <dbReference type="SAM" id="SignalP"/>
    </source>
</evidence>
<keyword evidence="11 14" id="KW-0472">Membrane</keyword>